<accession>A0A4V1J4M7</accession>
<reference evidence="4" key="1">
    <citation type="journal article" date="2018" name="Nat. Microbiol.">
        <title>Leveraging single-cell genomics to expand the fungal tree of life.</title>
        <authorList>
            <person name="Ahrendt S.R."/>
            <person name="Quandt C.A."/>
            <person name="Ciobanu D."/>
            <person name="Clum A."/>
            <person name="Salamov A."/>
            <person name="Andreopoulos B."/>
            <person name="Cheng J.F."/>
            <person name="Woyke T."/>
            <person name="Pelin A."/>
            <person name="Henrissat B."/>
            <person name="Reynolds N.K."/>
            <person name="Benny G.L."/>
            <person name="Smith M.E."/>
            <person name="James T.Y."/>
            <person name="Grigoriev I.V."/>
        </authorList>
    </citation>
    <scope>NUCLEOTIDE SEQUENCE [LARGE SCALE GENOMIC DNA]</scope>
    <source>
        <strain evidence="4">RSA 468</strain>
    </source>
</reference>
<feature type="region of interest" description="Disordered" evidence="1">
    <location>
        <begin position="256"/>
        <end position="289"/>
    </location>
</feature>
<dbReference type="Proteomes" id="UP000268162">
    <property type="component" value="Unassembled WGS sequence"/>
</dbReference>
<dbReference type="AlphaFoldDB" id="A0A4V1J4M7"/>
<dbReference type="EMBL" id="ML002719">
    <property type="protein sequence ID" value="RKP36099.1"/>
    <property type="molecule type" value="Genomic_DNA"/>
</dbReference>
<feature type="chain" id="PRO_5020531344" evidence="2">
    <location>
        <begin position="30"/>
        <end position="324"/>
    </location>
</feature>
<evidence type="ECO:0000313" key="4">
    <source>
        <dbReference type="Proteomes" id="UP000268162"/>
    </source>
</evidence>
<sequence>MRFRVRLTGPSTLLRSALVVFCCILTCSSRYPTPSSSSYHGAPECYFSQIPDHNSATPTPSFSKSSDTHTIPFLQPDSPLLDLIDDYSTFLVWNTNGSMVAPHMASPSFGGCAHLISPKGDEGRTAHFRCSASMMQRSIRRQVYSTLNHWLSLAEVVASPSSPSHPRNLDMSLSTAALMPLSTNNGAADTKKAMALAAVGPMSTTTTVTLTTEPNDSTVQSSTPLGGGKPAASGLMSTLLSVGDYSSTIHSSLASIFPDVPPAGPQNGSRASQRSRRKQRSQGGGDHPLTFDGRTVIICQIALVFLVHLAMEHFSYTFEKISAP</sequence>
<keyword evidence="4" id="KW-1185">Reference proteome</keyword>
<proteinExistence type="predicted"/>
<evidence type="ECO:0000256" key="2">
    <source>
        <dbReference type="SAM" id="SignalP"/>
    </source>
</evidence>
<name>A0A4V1J4M7_9FUNG</name>
<protein>
    <submittedName>
        <fullName evidence="3">Uncharacterized protein</fullName>
    </submittedName>
</protein>
<organism evidence="3 4">
    <name type="scientific">Dimargaris cristalligena</name>
    <dbReference type="NCBI Taxonomy" id="215637"/>
    <lineage>
        <taxon>Eukaryota</taxon>
        <taxon>Fungi</taxon>
        <taxon>Fungi incertae sedis</taxon>
        <taxon>Zoopagomycota</taxon>
        <taxon>Kickxellomycotina</taxon>
        <taxon>Dimargaritomycetes</taxon>
        <taxon>Dimargaritales</taxon>
        <taxon>Dimargaritaceae</taxon>
        <taxon>Dimargaris</taxon>
    </lineage>
</organism>
<dbReference type="OrthoDB" id="5560767at2759"/>
<evidence type="ECO:0000313" key="3">
    <source>
        <dbReference type="EMBL" id="RKP36099.1"/>
    </source>
</evidence>
<keyword evidence="2" id="KW-0732">Signal</keyword>
<feature type="region of interest" description="Disordered" evidence="1">
    <location>
        <begin position="207"/>
        <end position="230"/>
    </location>
</feature>
<gene>
    <name evidence="3" type="ORF">BJ085DRAFT_28704</name>
</gene>
<feature type="compositionally biased region" description="Polar residues" evidence="1">
    <location>
        <begin position="213"/>
        <end position="224"/>
    </location>
</feature>
<feature type="signal peptide" evidence="2">
    <location>
        <begin position="1"/>
        <end position="29"/>
    </location>
</feature>
<evidence type="ECO:0000256" key="1">
    <source>
        <dbReference type="SAM" id="MobiDB-lite"/>
    </source>
</evidence>